<organism evidence="1 2">
    <name type="scientific">Lupinus albus</name>
    <name type="common">White lupine</name>
    <name type="synonym">Lupinus termis</name>
    <dbReference type="NCBI Taxonomy" id="3870"/>
    <lineage>
        <taxon>Eukaryota</taxon>
        <taxon>Viridiplantae</taxon>
        <taxon>Streptophyta</taxon>
        <taxon>Embryophyta</taxon>
        <taxon>Tracheophyta</taxon>
        <taxon>Spermatophyta</taxon>
        <taxon>Magnoliopsida</taxon>
        <taxon>eudicotyledons</taxon>
        <taxon>Gunneridae</taxon>
        <taxon>Pentapetalae</taxon>
        <taxon>rosids</taxon>
        <taxon>fabids</taxon>
        <taxon>Fabales</taxon>
        <taxon>Fabaceae</taxon>
        <taxon>Papilionoideae</taxon>
        <taxon>50 kb inversion clade</taxon>
        <taxon>genistoids sensu lato</taxon>
        <taxon>core genistoids</taxon>
        <taxon>Genisteae</taxon>
        <taxon>Lupinus</taxon>
    </lineage>
</organism>
<dbReference type="OrthoDB" id="1668162at2759"/>
<dbReference type="GO" id="GO:0051015">
    <property type="term" value="F:actin filament binding"/>
    <property type="evidence" value="ECO:0007669"/>
    <property type="project" value="InterPro"/>
</dbReference>
<sequence length="87" mass="10139">MQSYSCKQREIVSRIWTCDLMVTKQPLYSCVQLTPNGQIPKIQATERVALFHVKDITEYFHGNLGNEETHSLRLFMVVKEFLFLNSS</sequence>
<comment type="caution">
    <text evidence="1">The sequence shown here is derived from an EMBL/GenBank/DDBJ whole genome shotgun (WGS) entry which is preliminary data.</text>
</comment>
<name>A0A6A4QUY0_LUPAL</name>
<protein>
    <submittedName>
        <fullName evidence="1">Uncharacterized protein</fullName>
    </submittedName>
</protein>
<dbReference type="GO" id="GO:0045010">
    <property type="term" value="P:actin nucleation"/>
    <property type="evidence" value="ECO:0007669"/>
    <property type="project" value="InterPro"/>
</dbReference>
<dbReference type="PANTHER" id="PTHR23213:SF276">
    <property type="entry name" value="FORMIN-LIKE PROTEIN 1"/>
    <property type="match status" value="1"/>
</dbReference>
<reference evidence="2" key="1">
    <citation type="journal article" date="2020" name="Nat. Commun.">
        <title>Genome sequence of the cluster root forming white lupin.</title>
        <authorList>
            <person name="Hufnagel B."/>
            <person name="Marques A."/>
            <person name="Soriano A."/>
            <person name="Marques L."/>
            <person name="Divol F."/>
            <person name="Doumas P."/>
            <person name="Sallet E."/>
            <person name="Mancinotti D."/>
            <person name="Carrere S."/>
            <person name="Marande W."/>
            <person name="Arribat S."/>
            <person name="Keller J."/>
            <person name="Huneau C."/>
            <person name="Blein T."/>
            <person name="Aime D."/>
            <person name="Laguerre M."/>
            <person name="Taylor J."/>
            <person name="Schubert V."/>
            <person name="Nelson M."/>
            <person name="Geu-Flores F."/>
            <person name="Crespi M."/>
            <person name="Gallardo-Guerrero K."/>
            <person name="Delaux P.-M."/>
            <person name="Salse J."/>
            <person name="Berges H."/>
            <person name="Guyot R."/>
            <person name="Gouzy J."/>
            <person name="Peret B."/>
        </authorList>
    </citation>
    <scope>NUCLEOTIDE SEQUENCE [LARGE SCALE GENOMIC DNA]</scope>
    <source>
        <strain evidence="2">cv. Amiga</strain>
    </source>
</reference>
<evidence type="ECO:0000313" key="1">
    <source>
        <dbReference type="EMBL" id="KAE9617911.1"/>
    </source>
</evidence>
<accession>A0A6A4QUY0</accession>
<evidence type="ECO:0000313" key="2">
    <source>
        <dbReference type="Proteomes" id="UP000447434"/>
    </source>
</evidence>
<keyword evidence="2" id="KW-1185">Reference proteome</keyword>
<dbReference type="AlphaFoldDB" id="A0A6A4QUY0"/>
<gene>
    <name evidence="1" type="ORF">Lalb_Chr03g0040571</name>
</gene>
<dbReference type="InterPro" id="IPR027643">
    <property type="entry name" value="Formin-like_plant"/>
</dbReference>
<proteinExistence type="predicted"/>
<dbReference type="PANTHER" id="PTHR23213">
    <property type="entry name" value="FORMIN-RELATED"/>
    <property type="match status" value="1"/>
</dbReference>
<dbReference type="Proteomes" id="UP000447434">
    <property type="component" value="Chromosome 3"/>
</dbReference>
<dbReference type="EMBL" id="WOCE01000003">
    <property type="protein sequence ID" value="KAE9617911.1"/>
    <property type="molecule type" value="Genomic_DNA"/>
</dbReference>